<keyword evidence="1 2" id="KW-0694">RNA-binding</keyword>
<keyword evidence="6" id="KW-1185">Reference proteome</keyword>
<feature type="region of interest" description="Disordered" evidence="3">
    <location>
        <begin position="551"/>
        <end position="585"/>
    </location>
</feature>
<dbReference type="InterPro" id="IPR012677">
    <property type="entry name" value="Nucleotide-bd_a/b_plait_sf"/>
</dbReference>
<dbReference type="AlphaFoldDB" id="A0A8K0TDJ2"/>
<dbReference type="SMART" id="SM00360">
    <property type="entry name" value="RRM"/>
    <property type="match status" value="2"/>
</dbReference>
<dbReference type="CDD" id="cd00590">
    <property type="entry name" value="RRM_SF"/>
    <property type="match status" value="1"/>
</dbReference>
<feature type="compositionally biased region" description="Polar residues" evidence="3">
    <location>
        <begin position="442"/>
        <end position="463"/>
    </location>
</feature>
<name>A0A8K0TDJ2_9PEZI</name>
<evidence type="ECO:0000259" key="4">
    <source>
        <dbReference type="PROSITE" id="PS50102"/>
    </source>
</evidence>
<feature type="domain" description="RRM" evidence="4">
    <location>
        <begin position="105"/>
        <end position="183"/>
    </location>
</feature>
<feature type="domain" description="RRM" evidence="4">
    <location>
        <begin position="306"/>
        <end position="393"/>
    </location>
</feature>
<dbReference type="OrthoDB" id="410044at2759"/>
<dbReference type="Pfam" id="PF00076">
    <property type="entry name" value="RRM_1"/>
    <property type="match status" value="2"/>
</dbReference>
<sequence>MSDKPGPARRDVKDVEEDFDELSIRPTTPEEEALIVRTRERNHDFAYGVRPLITPPRRGLSRRHDDIDDDNRGGYYASRPMHRLPQTPRSRPPTRDAQSEHPASACVFVANLPQGCPDFKLESALHTAFSDYGRVFIKVRRDGNNMPFAFAQFTNDEDAQNALRHGRDRIIEGRPCRVEPPRAAQLSYYIIRRDGNDMTKEEAVETMGELDRISLVSILNERRSQALGALGRSFSVQYERWNASRDVVGFFRDHPVYRIDTLTDIPPSRVSRPAPRYNNNRSPPAYNDNRSPHHGRPTYTAEGDNRSIWISNLEADVTDEELDHLVSHIGRVVSYRIGVSRLPTQGRTSNGLQLKAWAIVEFETLEQANNAIRQLNGANGPSGEPLNVERKIGKNRNAISQGDIRQRFIQDGRADTPRYDEDVRNSRRQLTDRPHNDRSRRQLQNESPTRAAQETSAASTTPASYMPGPAPSISDFTPAPSFPTMPTVPYQGPYMQPPGFAPGYQFPMGMPMGGMGYFGGPAHYGPVYHTPGPYDPMNAFQTFTAPPAFVVGGGFAPSDPFQGPAARSEPTGGKEEEKKGEEDEE</sequence>
<dbReference type="GO" id="GO:0003729">
    <property type="term" value="F:mRNA binding"/>
    <property type="evidence" value="ECO:0007669"/>
    <property type="project" value="TreeGrafter"/>
</dbReference>
<evidence type="ECO:0000256" key="2">
    <source>
        <dbReference type="PROSITE-ProRule" id="PRU00176"/>
    </source>
</evidence>
<feature type="compositionally biased region" description="Basic and acidic residues" evidence="3">
    <location>
        <begin position="572"/>
        <end position="585"/>
    </location>
</feature>
<dbReference type="SUPFAM" id="SSF54928">
    <property type="entry name" value="RNA-binding domain, RBD"/>
    <property type="match status" value="2"/>
</dbReference>
<dbReference type="PANTHER" id="PTHR48025:SF1">
    <property type="entry name" value="RRM DOMAIN-CONTAINING PROTEIN"/>
    <property type="match status" value="1"/>
</dbReference>
<evidence type="ECO:0000256" key="1">
    <source>
        <dbReference type="ARBA" id="ARBA00022884"/>
    </source>
</evidence>
<dbReference type="InterPro" id="IPR050502">
    <property type="entry name" value="Euk_RNA-bind_prot"/>
</dbReference>
<dbReference type="Proteomes" id="UP000813385">
    <property type="component" value="Unassembled WGS sequence"/>
</dbReference>
<organism evidence="5 6">
    <name type="scientific">Plectosphaerella cucumerina</name>
    <dbReference type="NCBI Taxonomy" id="40658"/>
    <lineage>
        <taxon>Eukaryota</taxon>
        <taxon>Fungi</taxon>
        <taxon>Dikarya</taxon>
        <taxon>Ascomycota</taxon>
        <taxon>Pezizomycotina</taxon>
        <taxon>Sordariomycetes</taxon>
        <taxon>Hypocreomycetidae</taxon>
        <taxon>Glomerellales</taxon>
        <taxon>Plectosphaerellaceae</taxon>
        <taxon>Plectosphaerella</taxon>
    </lineage>
</organism>
<gene>
    <name evidence="5" type="ORF">B0T11DRAFT_330366</name>
</gene>
<comment type="caution">
    <text evidence="5">The sequence shown here is derived from an EMBL/GenBank/DDBJ whole genome shotgun (WGS) entry which is preliminary data.</text>
</comment>
<dbReference type="InterPro" id="IPR000504">
    <property type="entry name" value="RRM_dom"/>
</dbReference>
<feature type="compositionally biased region" description="Basic and acidic residues" evidence="3">
    <location>
        <begin position="404"/>
        <end position="440"/>
    </location>
</feature>
<evidence type="ECO:0000313" key="5">
    <source>
        <dbReference type="EMBL" id="KAH7358592.1"/>
    </source>
</evidence>
<protein>
    <recommendedName>
        <fullName evidence="4">RRM domain-containing protein</fullName>
    </recommendedName>
</protein>
<dbReference type="InterPro" id="IPR035979">
    <property type="entry name" value="RBD_domain_sf"/>
</dbReference>
<dbReference type="Gene3D" id="3.30.70.330">
    <property type="match status" value="2"/>
</dbReference>
<evidence type="ECO:0000313" key="6">
    <source>
        <dbReference type="Proteomes" id="UP000813385"/>
    </source>
</evidence>
<feature type="compositionally biased region" description="Basic and acidic residues" evidence="3">
    <location>
        <begin position="62"/>
        <end position="72"/>
    </location>
</feature>
<feature type="region of interest" description="Disordered" evidence="3">
    <location>
        <begin position="1"/>
        <end position="31"/>
    </location>
</feature>
<feature type="compositionally biased region" description="Basic and acidic residues" evidence="3">
    <location>
        <begin position="1"/>
        <end position="13"/>
    </location>
</feature>
<evidence type="ECO:0000256" key="3">
    <source>
        <dbReference type="SAM" id="MobiDB-lite"/>
    </source>
</evidence>
<dbReference type="EMBL" id="JAGPXD010000004">
    <property type="protein sequence ID" value="KAH7358592.1"/>
    <property type="molecule type" value="Genomic_DNA"/>
</dbReference>
<feature type="region of interest" description="Disordered" evidence="3">
    <location>
        <begin position="56"/>
        <end position="101"/>
    </location>
</feature>
<proteinExistence type="predicted"/>
<feature type="region of interest" description="Disordered" evidence="3">
    <location>
        <begin position="374"/>
        <end position="480"/>
    </location>
</feature>
<reference evidence="5" key="1">
    <citation type="journal article" date="2021" name="Nat. Commun.">
        <title>Genetic determinants of endophytism in the Arabidopsis root mycobiome.</title>
        <authorList>
            <person name="Mesny F."/>
            <person name="Miyauchi S."/>
            <person name="Thiergart T."/>
            <person name="Pickel B."/>
            <person name="Atanasova L."/>
            <person name="Karlsson M."/>
            <person name="Huettel B."/>
            <person name="Barry K.W."/>
            <person name="Haridas S."/>
            <person name="Chen C."/>
            <person name="Bauer D."/>
            <person name="Andreopoulos W."/>
            <person name="Pangilinan J."/>
            <person name="LaButti K."/>
            <person name="Riley R."/>
            <person name="Lipzen A."/>
            <person name="Clum A."/>
            <person name="Drula E."/>
            <person name="Henrissat B."/>
            <person name="Kohler A."/>
            <person name="Grigoriev I.V."/>
            <person name="Martin F.M."/>
            <person name="Hacquard S."/>
        </authorList>
    </citation>
    <scope>NUCLEOTIDE SEQUENCE</scope>
    <source>
        <strain evidence="5">MPI-CAGE-AT-0016</strain>
    </source>
</reference>
<dbReference type="PANTHER" id="PTHR48025">
    <property type="entry name" value="OS02G0815200 PROTEIN"/>
    <property type="match status" value="1"/>
</dbReference>
<dbReference type="PROSITE" id="PS50102">
    <property type="entry name" value="RRM"/>
    <property type="match status" value="2"/>
</dbReference>
<accession>A0A8K0TDJ2</accession>
<feature type="region of interest" description="Disordered" evidence="3">
    <location>
        <begin position="264"/>
        <end position="302"/>
    </location>
</feature>